<protein>
    <submittedName>
        <fullName evidence="1">Uncharacterized protein</fullName>
    </submittedName>
</protein>
<proteinExistence type="predicted"/>
<gene>
    <name evidence="1" type="ORF">J2S05_003697</name>
</gene>
<dbReference type="EMBL" id="JAUSUA010000007">
    <property type="protein sequence ID" value="MDQ0208873.1"/>
    <property type="molecule type" value="Genomic_DNA"/>
</dbReference>
<keyword evidence="2" id="KW-1185">Reference proteome</keyword>
<organism evidence="1 2">
    <name type="scientific">Alkalicoccobacillus murimartini</name>
    <dbReference type="NCBI Taxonomy" id="171685"/>
    <lineage>
        <taxon>Bacteria</taxon>
        <taxon>Bacillati</taxon>
        <taxon>Bacillota</taxon>
        <taxon>Bacilli</taxon>
        <taxon>Bacillales</taxon>
        <taxon>Bacillaceae</taxon>
        <taxon>Alkalicoccobacillus</taxon>
    </lineage>
</organism>
<evidence type="ECO:0000313" key="1">
    <source>
        <dbReference type="EMBL" id="MDQ0208873.1"/>
    </source>
</evidence>
<name>A0ABT9YMQ4_9BACI</name>
<reference evidence="1 2" key="1">
    <citation type="submission" date="2023-07" db="EMBL/GenBank/DDBJ databases">
        <title>Genomic Encyclopedia of Type Strains, Phase IV (KMG-IV): sequencing the most valuable type-strain genomes for metagenomic binning, comparative biology and taxonomic classification.</title>
        <authorList>
            <person name="Goeker M."/>
        </authorList>
    </citation>
    <scope>NUCLEOTIDE SEQUENCE [LARGE SCALE GENOMIC DNA]</scope>
    <source>
        <strain evidence="1 2">DSM 19154</strain>
    </source>
</reference>
<evidence type="ECO:0000313" key="2">
    <source>
        <dbReference type="Proteomes" id="UP001225034"/>
    </source>
</evidence>
<dbReference type="Proteomes" id="UP001225034">
    <property type="component" value="Unassembled WGS sequence"/>
</dbReference>
<comment type="caution">
    <text evidence="1">The sequence shown here is derived from an EMBL/GenBank/DDBJ whole genome shotgun (WGS) entry which is preliminary data.</text>
</comment>
<accession>A0ABT9YMQ4</accession>
<sequence>MNNDLTFDAIQHASVLDDFKGKHLRIKALRINESGEPIDFFGHLIAKWTISSKELFIPLQTDNFISEYIEPLE</sequence>